<proteinExistence type="inferred from homology"/>
<dbReference type="GO" id="GO:0008810">
    <property type="term" value="F:cellulase activity"/>
    <property type="evidence" value="ECO:0007669"/>
    <property type="project" value="UniProtKB-UniRule"/>
</dbReference>
<gene>
    <name evidence="11" type="ORF">NLI96_g11037</name>
</gene>
<reference evidence="11" key="1">
    <citation type="submission" date="2022-07" db="EMBL/GenBank/DDBJ databases">
        <title>Genome Sequence of Physisporinus lineatus.</title>
        <authorList>
            <person name="Buettner E."/>
        </authorList>
    </citation>
    <scope>NUCLEOTIDE SEQUENCE</scope>
    <source>
        <strain evidence="11">VT162</strain>
    </source>
</reference>
<dbReference type="CDD" id="cd21175">
    <property type="entry name" value="LPMO_AA9"/>
    <property type="match status" value="1"/>
</dbReference>
<accession>A0AAD5YDS1</accession>
<comment type="caution">
    <text evidence="11">The sequence shown here is derived from an EMBL/GenBank/DDBJ whole genome shotgun (WGS) entry which is preliminary data.</text>
</comment>
<comment type="function">
    <text evidence="8">Lytic polysaccharide monooxygenase (LMPO) that depolymerizes crystalline and amorphous polysaccharides via the oxidation of scissile alpha- or beta-(1-4)-glycosidic bonds, yielding C1 and/or C4 oxidation products. Catalysis by LPMOs requires the reduction of the active-site copper from Cu(II) to Cu(I) by a reducing agent and H(2)O(2) or O(2) as a cosubstrate.</text>
</comment>
<keyword evidence="2 8" id="KW-0964">Secreted</keyword>
<dbReference type="Proteomes" id="UP001212997">
    <property type="component" value="Unassembled WGS sequence"/>
</dbReference>
<keyword evidence="9" id="KW-0732">Signal</keyword>
<feature type="signal peptide" evidence="9">
    <location>
        <begin position="1"/>
        <end position="18"/>
    </location>
</feature>
<dbReference type="EMBL" id="JANAWD010000687">
    <property type="protein sequence ID" value="KAJ3476621.1"/>
    <property type="molecule type" value="Genomic_DNA"/>
</dbReference>
<sequence>MHLLVAFIALGLSKYVSAHTYVWSVWVNGVDQGSGVAIREPAYNGPPPKGYANSPVRDLNSIDLRCNVLGDVPDPHTVQVKPDDILTFEWHHNNRTAADDIIDLSHKGAGNIYISPNPPSDNSFVKIQEEGEFADGTWYVAGKLNQRAGKQDVRIPHDLAPGQYLLRSELLALHEADVSHAANPNRGIQIYISCVQIEVTGTGSTQLPEGVSFPGAYSYSDPGIVHNIYLPNASFYQIPGPAVWSGAAPSPDPPVYEATLGMGGGYTTAPQWSTWIGNGFSTATLQTSLTIVTGASTLVQTYVAHWPTPAPTVPPSPVPTPTPSGATVVKYGQCGGLT</sequence>
<evidence type="ECO:0000256" key="3">
    <source>
        <dbReference type="ARBA" id="ARBA00023001"/>
    </source>
</evidence>
<keyword evidence="6 8" id="KW-0624">Polysaccharide degradation</keyword>
<dbReference type="AlphaFoldDB" id="A0AAD5YDS1"/>
<dbReference type="PANTHER" id="PTHR33353">
    <property type="entry name" value="PUTATIVE (AFU_ORTHOLOGUE AFUA_1G12560)-RELATED"/>
    <property type="match status" value="1"/>
</dbReference>
<evidence type="ECO:0000256" key="9">
    <source>
        <dbReference type="SAM" id="SignalP"/>
    </source>
</evidence>
<feature type="chain" id="PRO_5042203416" description="AA9 family lytic polysaccharide monooxygenase" evidence="9">
    <location>
        <begin position="19"/>
        <end position="338"/>
    </location>
</feature>
<evidence type="ECO:0000256" key="2">
    <source>
        <dbReference type="ARBA" id="ARBA00022525"/>
    </source>
</evidence>
<comment type="domain">
    <text evidence="8">Has a modular structure: an endo-beta-1,4-glucanase catalytic module at the N-terminus, a linker rich in serines and threonines, and a C-terminal carbohydrate-binding module (CBM).</text>
</comment>
<feature type="domain" description="Auxiliary Activity family 9 catalytic" evidence="10">
    <location>
        <begin position="19"/>
        <end position="230"/>
    </location>
</feature>
<comment type="similarity">
    <text evidence="7">Belongs to the polysaccharide monooxygenase AA9 family.</text>
</comment>
<comment type="subcellular location">
    <subcellularLocation>
        <location evidence="1 8">Secreted</location>
    </subcellularLocation>
</comment>
<evidence type="ECO:0000259" key="10">
    <source>
        <dbReference type="Pfam" id="PF03443"/>
    </source>
</evidence>
<organism evidence="11 12">
    <name type="scientific">Meripilus lineatus</name>
    <dbReference type="NCBI Taxonomy" id="2056292"/>
    <lineage>
        <taxon>Eukaryota</taxon>
        <taxon>Fungi</taxon>
        <taxon>Dikarya</taxon>
        <taxon>Basidiomycota</taxon>
        <taxon>Agaricomycotina</taxon>
        <taxon>Agaricomycetes</taxon>
        <taxon>Polyporales</taxon>
        <taxon>Meripilaceae</taxon>
        <taxon>Meripilus</taxon>
    </lineage>
</organism>
<name>A0AAD5YDS1_9APHY</name>
<evidence type="ECO:0000256" key="6">
    <source>
        <dbReference type="ARBA" id="ARBA00023326"/>
    </source>
</evidence>
<evidence type="ECO:0000256" key="5">
    <source>
        <dbReference type="ARBA" id="ARBA00023277"/>
    </source>
</evidence>
<keyword evidence="3 8" id="KW-0136">Cellulose degradation</keyword>
<comment type="catalytic activity">
    <reaction evidence="8">
        <text>[(1-&gt;4)-beta-D-glucosyl]n+m + reduced acceptor + O2 = 4-dehydro-beta-D-glucosyl-[(1-&gt;4)-beta-D-glucosyl]n-1 + [(1-&gt;4)-beta-D-glucosyl]m + acceptor + H2O.</text>
        <dbReference type="EC" id="1.14.99.56"/>
    </reaction>
</comment>
<dbReference type="PANTHER" id="PTHR33353:SF17">
    <property type="entry name" value="ENDO-BETA-1,4-GLUCANASE D"/>
    <property type="match status" value="1"/>
</dbReference>
<dbReference type="Gene3D" id="2.70.50.70">
    <property type="match status" value="1"/>
</dbReference>
<keyword evidence="5 8" id="KW-0119">Carbohydrate metabolism</keyword>
<evidence type="ECO:0000313" key="11">
    <source>
        <dbReference type="EMBL" id="KAJ3476621.1"/>
    </source>
</evidence>
<evidence type="ECO:0000256" key="1">
    <source>
        <dbReference type="ARBA" id="ARBA00004613"/>
    </source>
</evidence>
<dbReference type="InterPro" id="IPR005103">
    <property type="entry name" value="AA9_LPMO"/>
</dbReference>
<evidence type="ECO:0000256" key="7">
    <source>
        <dbReference type="ARBA" id="ARBA00044502"/>
    </source>
</evidence>
<dbReference type="GO" id="GO:0030248">
    <property type="term" value="F:cellulose binding"/>
    <property type="evidence" value="ECO:0007669"/>
    <property type="project" value="UniProtKB-UniRule"/>
</dbReference>
<dbReference type="GO" id="GO:0005576">
    <property type="term" value="C:extracellular region"/>
    <property type="evidence" value="ECO:0007669"/>
    <property type="project" value="UniProtKB-SubCell"/>
</dbReference>
<dbReference type="Pfam" id="PF03443">
    <property type="entry name" value="AA9"/>
    <property type="match status" value="1"/>
</dbReference>
<keyword evidence="12" id="KW-1185">Reference proteome</keyword>
<dbReference type="GO" id="GO:0030245">
    <property type="term" value="P:cellulose catabolic process"/>
    <property type="evidence" value="ECO:0007669"/>
    <property type="project" value="UniProtKB-UniRule"/>
</dbReference>
<dbReference type="InterPro" id="IPR049892">
    <property type="entry name" value="AA9"/>
</dbReference>
<evidence type="ECO:0000313" key="12">
    <source>
        <dbReference type="Proteomes" id="UP001212997"/>
    </source>
</evidence>
<evidence type="ECO:0000256" key="8">
    <source>
        <dbReference type="RuleBase" id="RU368122"/>
    </source>
</evidence>
<evidence type="ECO:0000256" key="4">
    <source>
        <dbReference type="ARBA" id="ARBA00023157"/>
    </source>
</evidence>
<keyword evidence="4 8" id="KW-1015">Disulfide bond</keyword>
<protein>
    <recommendedName>
        <fullName evidence="8">AA9 family lytic polysaccharide monooxygenase</fullName>
        <ecNumber evidence="8">1.14.99.56</ecNumber>
    </recommendedName>
    <alternativeName>
        <fullName evidence="8">Endo-beta-1,4-glucanase</fullName>
    </alternativeName>
    <alternativeName>
        <fullName evidence="8">Glycosyl hydrolase 61 family protein</fullName>
    </alternativeName>
</protein>
<dbReference type="EC" id="1.14.99.56" evidence="8"/>